<evidence type="ECO:0000313" key="1">
    <source>
        <dbReference type="EMBL" id="TFF65577.1"/>
    </source>
</evidence>
<organism evidence="1 2">
    <name type="scientific">Helcococcus ovis</name>
    <dbReference type="NCBI Taxonomy" id="72026"/>
    <lineage>
        <taxon>Bacteria</taxon>
        <taxon>Bacillati</taxon>
        <taxon>Bacillota</taxon>
        <taxon>Tissierellia</taxon>
        <taxon>Tissierellales</taxon>
        <taxon>Peptoniphilaceae</taxon>
        <taxon>Helcococcus</taxon>
    </lineage>
</organism>
<dbReference type="Gene3D" id="3.40.50.1820">
    <property type="entry name" value="alpha/beta hydrolase"/>
    <property type="match status" value="1"/>
</dbReference>
<accession>A0A4R9C150</accession>
<keyword evidence="1" id="KW-0378">Hydrolase</keyword>
<protein>
    <submittedName>
        <fullName evidence="1">Alpha/beta hydrolase</fullName>
    </submittedName>
</protein>
<reference evidence="1 2" key="1">
    <citation type="submission" date="2019-01" db="EMBL/GenBank/DDBJ databases">
        <title>Draft Genome Sequences of Helcococcus ovis Strains Isolated from the Uterus and Vagina of Dairy Cows with Metritis.</title>
        <authorList>
            <person name="Cunha F."/>
            <person name="Jeon S.J."/>
            <person name="Kutzer P."/>
            <person name="Galvao K.N."/>
        </authorList>
    </citation>
    <scope>NUCLEOTIDE SEQUENCE [LARGE SCALE GENOMIC DNA]</scope>
    <source>
        <strain evidence="1 2">KG-37</strain>
    </source>
</reference>
<gene>
    <name evidence="1" type="ORF">EQF91_05520</name>
</gene>
<dbReference type="SUPFAM" id="SSF53474">
    <property type="entry name" value="alpha/beta-Hydrolases"/>
    <property type="match status" value="1"/>
</dbReference>
<dbReference type="RefSeq" id="WP_134744254.1">
    <property type="nucleotide sequence ID" value="NZ_JBFNFK010000010.1"/>
</dbReference>
<dbReference type="Proteomes" id="UP000297454">
    <property type="component" value="Unassembled WGS sequence"/>
</dbReference>
<name>A0A4R9C150_9FIRM</name>
<evidence type="ECO:0000313" key="2">
    <source>
        <dbReference type="Proteomes" id="UP000297454"/>
    </source>
</evidence>
<keyword evidence="2" id="KW-1185">Reference proteome</keyword>
<dbReference type="AlphaFoldDB" id="A0A4R9C150"/>
<dbReference type="InterPro" id="IPR029058">
    <property type="entry name" value="AB_hydrolase_fold"/>
</dbReference>
<proteinExistence type="predicted"/>
<comment type="caution">
    <text evidence="1">The sequence shown here is derived from an EMBL/GenBank/DDBJ whole genome shotgun (WGS) entry which is preliminary data.</text>
</comment>
<dbReference type="GO" id="GO:0016787">
    <property type="term" value="F:hydrolase activity"/>
    <property type="evidence" value="ECO:0007669"/>
    <property type="project" value="UniProtKB-KW"/>
</dbReference>
<sequence length="213" mass="25070">MKKIYMLSGLGAKEESILEFNKFLNSQNYEIIYIDLPGQYSNLNIKIENREDFVNWIKSVIPCNSLVMGYSLGSDLILKFIDDINPKSTIILDGGVFGNDFMQTTLEEEKEWSRNYIKQNNLDMNPDTVCSLFDLRFDQYKDIFSINTEKDILLLLSDTPKEAYDYKLNKVKNYNKLDRKNIEIVFIENTNHDFYSEKPEEIGKEIVRYLDKF</sequence>
<dbReference type="EMBL" id="SCFR01000018">
    <property type="protein sequence ID" value="TFF65577.1"/>
    <property type="molecule type" value="Genomic_DNA"/>
</dbReference>